<dbReference type="InterPro" id="IPR009057">
    <property type="entry name" value="Homeodomain-like_sf"/>
</dbReference>
<dbReference type="InterPro" id="IPR050224">
    <property type="entry name" value="TALE_homeobox"/>
</dbReference>
<evidence type="ECO:0000256" key="3">
    <source>
        <dbReference type="ARBA" id="ARBA00023155"/>
    </source>
</evidence>
<evidence type="ECO:0000313" key="8">
    <source>
        <dbReference type="Proteomes" id="UP000694871"/>
    </source>
</evidence>
<dbReference type="Proteomes" id="UP000694871">
    <property type="component" value="Unplaced"/>
</dbReference>
<dbReference type="GeneID" id="107124085"/>
<dbReference type="RefSeq" id="XP_015282960.1">
    <property type="nucleotide sequence ID" value="XM_015427474.1"/>
</dbReference>
<dbReference type="PROSITE" id="PS50071">
    <property type="entry name" value="HOMEOBOX_2"/>
    <property type="match status" value="1"/>
</dbReference>
<evidence type="ECO:0000256" key="6">
    <source>
        <dbReference type="SAM" id="MobiDB-lite"/>
    </source>
</evidence>
<dbReference type="PANTHER" id="PTHR11850">
    <property type="entry name" value="HOMEOBOX PROTEIN TRANSCRIPTION FACTORS"/>
    <property type="match status" value="1"/>
</dbReference>
<accession>A0ABM1LAH3</accession>
<comment type="subcellular location">
    <subcellularLocation>
        <location evidence="5">Nucleus</location>
    </subcellularLocation>
</comment>
<evidence type="ECO:0000256" key="5">
    <source>
        <dbReference type="PROSITE-ProRule" id="PRU00108"/>
    </source>
</evidence>
<name>A0ABM1LAH3_GEKJA</name>
<dbReference type="Pfam" id="PF16493">
    <property type="entry name" value="Meis_PKNOX_N"/>
    <property type="match status" value="1"/>
</dbReference>
<proteinExistence type="inferred from homology"/>
<evidence type="ECO:0000256" key="1">
    <source>
        <dbReference type="ARBA" id="ARBA00009661"/>
    </source>
</evidence>
<dbReference type="Pfam" id="PF05920">
    <property type="entry name" value="Homeobox_KN"/>
    <property type="match status" value="1"/>
</dbReference>
<dbReference type="SMART" id="SM00389">
    <property type="entry name" value="HOX"/>
    <property type="match status" value="1"/>
</dbReference>
<keyword evidence="4 5" id="KW-0539">Nucleus</keyword>
<reference evidence="9" key="1">
    <citation type="submission" date="2025-08" db="UniProtKB">
        <authorList>
            <consortium name="RefSeq"/>
        </authorList>
    </citation>
    <scope>IDENTIFICATION</scope>
</reference>
<evidence type="ECO:0000259" key="7">
    <source>
        <dbReference type="PROSITE" id="PS50071"/>
    </source>
</evidence>
<sequence length="387" mass="42916">MAQRYDDLVHYAGMDGVSLPGFGDPHAGRALQHHALNQGSPYGSAGVNHRAGLPPSLGTNDALKREKDEIYGHPLFPLLALVFEKCELATCSPRDTSGSYPGGDVCSSDSFNEDIAVFAKQVRTEKPLFSSNPELDNLMIQAIQVLRFHLLELEKVHDLCDNFCHRYITCLKGKMPIDLVIDDRDGGSKSDLEDFGGSCASLSDQTHTEISRNFLFESWEPTLGPFGVAPDRARSCLYRIGPIYPSKGDCLDNSVASPSTGDDDDLDRDKKRNKKRGIFPKVATNIMRAWLFQHLSHPHPSWVSKKQLAQDTGLTILQVNNWFINARRRIVQPMIDQSNRTVGQGAPYSPDGQPMGGYVMDGQQHMTIRPPGPMGMAMGMEGQWHYM</sequence>
<dbReference type="InterPro" id="IPR032453">
    <property type="entry name" value="PKNOX/Meis_N"/>
</dbReference>
<evidence type="ECO:0000313" key="9">
    <source>
        <dbReference type="RefSeq" id="XP_015282960.1"/>
    </source>
</evidence>
<feature type="domain" description="Homeobox" evidence="7">
    <location>
        <begin position="270"/>
        <end position="333"/>
    </location>
</feature>
<evidence type="ECO:0000256" key="4">
    <source>
        <dbReference type="ARBA" id="ARBA00023242"/>
    </source>
</evidence>
<dbReference type="CDD" id="cd00086">
    <property type="entry name" value="homeodomain"/>
    <property type="match status" value="1"/>
</dbReference>
<organism evidence="8 9">
    <name type="scientific">Gekko japonicus</name>
    <name type="common">Schlegel's Japanese gecko</name>
    <dbReference type="NCBI Taxonomy" id="146911"/>
    <lineage>
        <taxon>Eukaryota</taxon>
        <taxon>Metazoa</taxon>
        <taxon>Chordata</taxon>
        <taxon>Craniata</taxon>
        <taxon>Vertebrata</taxon>
        <taxon>Euteleostomi</taxon>
        <taxon>Lepidosauria</taxon>
        <taxon>Squamata</taxon>
        <taxon>Bifurcata</taxon>
        <taxon>Gekkota</taxon>
        <taxon>Gekkonidae</taxon>
        <taxon>Gekkoninae</taxon>
        <taxon>Gekko</taxon>
    </lineage>
</organism>
<gene>
    <name evidence="9" type="primary">LOC107124085</name>
</gene>
<feature type="DNA-binding region" description="Homeobox" evidence="5">
    <location>
        <begin position="272"/>
        <end position="334"/>
    </location>
</feature>
<protein>
    <submittedName>
        <fullName evidence="9">Homeobox protein meis3-B-like</fullName>
    </submittedName>
</protein>
<keyword evidence="3 5" id="KW-0371">Homeobox</keyword>
<feature type="region of interest" description="Disordered" evidence="6">
    <location>
        <begin position="251"/>
        <end position="277"/>
    </location>
</feature>
<dbReference type="InterPro" id="IPR001356">
    <property type="entry name" value="HD"/>
</dbReference>
<feature type="region of interest" description="Disordered" evidence="6">
    <location>
        <begin position="37"/>
        <end position="59"/>
    </location>
</feature>
<dbReference type="Gene3D" id="1.10.10.60">
    <property type="entry name" value="Homeodomain-like"/>
    <property type="match status" value="1"/>
</dbReference>
<dbReference type="SUPFAM" id="SSF46689">
    <property type="entry name" value="Homeodomain-like"/>
    <property type="match status" value="1"/>
</dbReference>
<dbReference type="InterPro" id="IPR008422">
    <property type="entry name" value="KN_HD"/>
</dbReference>
<keyword evidence="2 5" id="KW-0238">DNA-binding</keyword>
<evidence type="ECO:0000256" key="2">
    <source>
        <dbReference type="ARBA" id="ARBA00023125"/>
    </source>
</evidence>
<comment type="similarity">
    <text evidence="1">Belongs to the TALE/MEIS homeobox family.</text>
</comment>
<keyword evidence="8" id="KW-1185">Reference proteome</keyword>